<gene>
    <name evidence="1" type="ORF">SAMN05421869_101154</name>
</gene>
<proteinExistence type="predicted"/>
<reference evidence="1 2" key="1">
    <citation type="submission" date="2016-10" db="EMBL/GenBank/DDBJ databases">
        <authorList>
            <person name="de Groot N.N."/>
        </authorList>
    </citation>
    <scope>NUCLEOTIDE SEQUENCE [LARGE SCALE GENOMIC DNA]</scope>
    <source>
        <strain evidence="1 2">CGMCC 4.6533</strain>
    </source>
</reference>
<evidence type="ECO:0000313" key="2">
    <source>
        <dbReference type="Proteomes" id="UP000199202"/>
    </source>
</evidence>
<evidence type="ECO:0000313" key="1">
    <source>
        <dbReference type="EMBL" id="SDG97333.1"/>
    </source>
</evidence>
<dbReference type="STRING" id="633440.SAMN05421869_101154"/>
<dbReference type="Proteomes" id="UP000199202">
    <property type="component" value="Unassembled WGS sequence"/>
</dbReference>
<organism evidence="1 2">
    <name type="scientific">Nonomuraea jiangxiensis</name>
    <dbReference type="NCBI Taxonomy" id="633440"/>
    <lineage>
        <taxon>Bacteria</taxon>
        <taxon>Bacillati</taxon>
        <taxon>Actinomycetota</taxon>
        <taxon>Actinomycetes</taxon>
        <taxon>Streptosporangiales</taxon>
        <taxon>Streptosporangiaceae</taxon>
        <taxon>Nonomuraea</taxon>
    </lineage>
</organism>
<sequence>MVDLDREAIRAVAQRLQRLSDDHWCALDPSCRFMANDAWVGPAGSRFGTQVHADQRELRAVLTQAVHSAHQKLASIPDQP</sequence>
<keyword evidence="2" id="KW-1185">Reference proteome</keyword>
<accession>A0A1G7YLG1</accession>
<name>A0A1G7YLG1_9ACTN</name>
<protein>
    <submittedName>
        <fullName evidence="1">Uncharacterized protein</fullName>
    </submittedName>
</protein>
<dbReference type="EMBL" id="FNDJ01000001">
    <property type="protein sequence ID" value="SDG97333.1"/>
    <property type="molecule type" value="Genomic_DNA"/>
</dbReference>
<dbReference type="AlphaFoldDB" id="A0A1G7YLG1"/>